<dbReference type="AlphaFoldDB" id="A0AAD1R599"/>
<keyword evidence="1" id="KW-0472">Membrane</keyword>
<feature type="signal peptide" evidence="2">
    <location>
        <begin position="1"/>
        <end position="22"/>
    </location>
</feature>
<sequence length="249" mass="27528">MVDLRCTLWLFIAMLSISSTDTAFNSSNYIPQITLKPVLGKVTATTFVLDIPQCVFSDYAGSDIWLVIAKQDVALTLSDSALANKRTYNSFFGNGYYHIQPYSGITYPCSNDFNYTRVGNGDSCNEIEFCNGPLNSSLAYRVKFIRLNGTTLLNSTQWSAVISLMTARNRATIDTWPGRRSGGMIVITTILSICIAVFLAGLIATFIVGSKGHLTHKTVEKIEVPLSEEIKFNDYQGHSADYETNIPKI</sequence>
<reference evidence="3" key="1">
    <citation type="submission" date="2022-03" db="EMBL/GenBank/DDBJ databases">
        <authorList>
            <person name="Alioto T."/>
            <person name="Alioto T."/>
            <person name="Gomez Garrido J."/>
        </authorList>
    </citation>
    <scope>NUCLEOTIDE SEQUENCE</scope>
</reference>
<keyword evidence="4" id="KW-1185">Reference proteome</keyword>
<organism evidence="3 4">
    <name type="scientific">Pelobates cultripes</name>
    <name type="common">Western spadefoot toad</name>
    <dbReference type="NCBI Taxonomy" id="61616"/>
    <lineage>
        <taxon>Eukaryota</taxon>
        <taxon>Metazoa</taxon>
        <taxon>Chordata</taxon>
        <taxon>Craniata</taxon>
        <taxon>Vertebrata</taxon>
        <taxon>Euteleostomi</taxon>
        <taxon>Amphibia</taxon>
        <taxon>Batrachia</taxon>
        <taxon>Anura</taxon>
        <taxon>Pelobatoidea</taxon>
        <taxon>Pelobatidae</taxon>
        <taxon>Pelobates</taxon>
    </lineage>
</organism>
<accession>A0AAD1R599</accession>
<dbReference type="EMBL" id="OW240912">
    <property type="protein sequence ID" value="CAH2222592.1"/>
    <property type="molecule type" value="Genomic_DNA"/>
</dbReference>
<proteinExistence type="predicted"/>
<dbReference type="GO" id="GO:0016020">
    <property type="term" value="C:membrane"/>
    <property type="evidence" value="ECO:0007669"/>
    <property type="project" value="TreeGrafter"/>
</dbReference>
<keyword evidence="2" id="KW-0732">Signal</keyword>
<feature type="chain" id="PRO_5042000841" evidence="2">
    <location>
        <begin position="23"/>
        <end position="249"/>
    </location>
</feature>
<evidence type="ECO:0000256" key="2">
    <source>
        <dbReference type="SAM" id="SignalP"/>
    </source>
</evidence>
<dbReference type="PANTHER" id="PTHR15446">
    <property type="entry name" value="UROPLAKIN III"/>
    <property type="match status" value="1"/>
</dbReference>
<name>A0AAD1R599_PELCU</name>
<feature type="transmembrane region" description="Helical" evidence="1">
    <location>
        <begin position="184"/>
        <end position="208"/>
    </location>
</feature>
<gene>
    <name evidence="3" type="ORF">PECUL_23A038132</name>
</gene>
<dbReference type="InterPro" id="IPR024831">
    <property type="entry name" value="Uroplakin-3"/>
</dbReference>
<dbReference type="PANTHER" id="PTHR15446:SF2">
    <property type="entry name" value="UROPLAKIN-3B-LIKE PROTEIN 1-RELATED"/>
    <property type="match status" value="1"/>
</dbReference>
<evidence type="ECO:0000256" key="1">
    <source>
        <dbReference type="SAM" id="Phobius"/>
    </source>
</evidence>
<keyword evidence="1" id="KW-0812">Transmembrane</keyword>
<keyword evidence="1" id="KW-1133">Transmembrane helix</keyword>
<dbReference type="Proteomes" id="UP001295444">
    <property type="component" value="Chromosome 01"/>
</dbReference>
<evidence type="ECO:0000313" key="3">
    <source>
        <dbReference type="EMBL" id="CAH2222592.1"/>
    </source>
</evidence>
<evidence type="ECO:0000313" key="4">
    <source>
        <dbReference type="Proteomes" id="UP001295444"/>
    </source>
</evidence>
<protein>
    <submittedName>
        <fullName evidence="3">Uncharacterized protein</fullName>
    </submittedName>
</protein>